<reference evidence="2" key="1">
    <citation type="journal article" date="2022" name="bioRxiv">
        <title>Sequencing and chromosome-scale assembly of the giantPleurodeles waltlgenome.</title>
        <authorList>
            <person name="Brown T."/>
            <person name="Elewa A."/>
            <person name="Iarovenko S."/>
            <person name="Subramanian E."/>
            <person name="Araus A.J."/>
            <person name="Petzold A."/>
            <person name="Susuki M."/>
            <person name="Suzuki K.-i.T."/>
            <person name="Hayashi T."/>
            <person name="Toyoda A."/>
            <person name="Oliveira C."/>
            <person name="Osipova E."/>
            <person name="Leigh N.D."/>
            <person name="Simon A."/>
            <person name="Yun M.H."/>
        </authorList>
    </citation>
    <scope>NUCLEOTIDE SEQUENCE</scope>
    <source>
        <strain evidence="2">20211129_DDA</strain>
        <tissue evidence="2">Liver</tissue>
    </source>
</reference>
<comment type="caution">
    <text evidence="2">The sequence shown here is derived from an EMBL/GenBank/DDBJ whole genome shotgun (WGS) entry which is preliminary data.</text>
</comment>
<name>A0AAV7S363_PLEWA</name>
<organism evidence="2 3">
    <name type="scientific">Pleurodeles waltl</name>
    <name type="common">Iberian ribbed newt</name>
    <dbReference type="NCBI Taxonomy" id="8319"/>
    <lineage>
        <taxon>Eukaryota</taxon>
        <taxon>Metazoa</taxon>
        <taxon>Chordata</taxon>
        <taxon>Craniata</taxon>
        <taxon>Vertebrata</taxon>
        <taxon>Euteleostomi</taxon>
        <taxon>Amphibia</taxon>
        <taxon>Batrachia</taxon>
        <taxon>Caudata</taxon>
        <taxon>Salamandroidea</taxon>
        <taxon>Salamandridae</taxon>
        <taxon>Pleurodelinae</taxon>
        <taxon>Pleurodeles</taxon>
    </lineage>
</organism>
<evidence type="ECO:0000256" key="1">
    <source>
        <dbReference type="SAM" id="MobiDB-lite"/>
    </source>
</evidence>
<evidence type="ECO:0000313" key="3">
    <source>
        <dbReference type="Proteomes" id="UP001066276"/>
    </source>
</evidence>
<feature type="region of interest" description="Disordered" evidence="1">
    <location>
        <begin position="55"/>
        <end position="84"/>
    </location>
</feature>
<feature type="compositionally biased region" description="Gly residues" evidence="1">
    <location>
        <begin position="63"/>
        <end position="73"/>
    </location>
</feature>
<sequence length="84" mass="8717">MFFKGASSRPFQTGPIGEGAWLLPLHGPGRVVAEAREGPISQKPLRSARALGTIRHSPAAAQGGAGAQEGNGGAPEPQWRALFM</sequence>
<dbReference type="AlphaFoldDB" id="A0AAV7S363"/>
<dbReference type="Proteomes" id="UP001066276">
    <property type="component" value="Chromosome 5"/>
</dbReference>
<proteinExistence type="predicted"/>
<protein>
    <submittedName>
        <fullName evidence="2">Uncharacterized protein</fullName>
    </submittedName>
</protein>
<evidence type="ECO:0000313" key="2">
    <source>
        <dbReference type="EMBL" id="KAJ1159072.1"/>
    </source>
</evidence>
<accession>A0AAV7S363</accession>
<keyword evidence="3" id="KW-1185">Reference proteome</keyword>
<dbReference type="EMBL" id="JANPWB010000009">
    <property type="protein sequence ID" value="KAJ1159072.1"/>
    <property type="molecule type" value="Genomic_DNA"/>
</dbReference>
<gene>
    <name evidence="2" type="ORF">NDU88_011742</name>
</gene>